<evidence type="ECO:0000256" key="6">
    <source>
        <dbReference type="RuleBase" id="RU004335"/>
    </source>
</evidence>
<proteinExistence type="inferred from homology"/>
<gene>
    <name evidence="9" type="ORF">CEURO_LOCUS7675</name>
</gene>
<keyword evidence="7" id="KW-0472">Membrane</keyword>
<keyword evidence="7" id="KW-1133">Transmembrane helix</keyword>
<dbReference type="InterPro" id="IPR044965">
    <property type="entry name" value="Glyco_hydro_17_plant"/>
</dbReference>
<name>A0A9P0YZF2_CUSEU</name>
<dbReference type="GO" id="GO:0004553">
    <property type="term" value="F:hydrolase activity, hydrolyzing O-glycosyl compounds"/>
    <property type="evidence" value="ECO:0007669"/>
    <property type="project" value="InterPro"/>
</dbReference>
<dbReference type="PANTHER" id="PTHR32227">
    <property type="entry name" value="GLUCAN ENDO-1,3-BETA-GLUCOSIDASE BG1-RELATED-RELATED"/>
    <property type="match status" value="1"/>
</dbReference>
<dbReference type="Gene3D" id="1.20.58.1040">
    <property type="match status" value="1"/>
</dbReference>
<keyword evidence="7" id="KW-0812">Transmembrane</keyword>
<reference evidence="9" key="1">
    <citation type="submission" date="2022-07" db="EMBL/GenBank/DDBJ databases">
        <authorList>
            <person name="Macas J."/>
            <person name="Novak P."/>
            <person name="Neumann P."/>
        </authorList>
    </citation>
    <scope>NUCLEOTIDE SEQUENCE</scope>
</reference>
<accession>A0A9P0YZF2</accession>
<dbReference type="Proteomes" id="UP001152484">
    <property type="component" value="Unassembled WGS sequence"/>
</dbReference>
<evidence type="ECO:0000256" key="4">
    <source>
        <dbReference type="ARBA" id="ARBA00023157"/>
    </source>
</evidence>
<keyword evidence="5" id="KW-0326">Glycosidase</keyword>
<evidence type="ECO:0000256" key="1">
    <source>
        <dbReference type="ARBA" id="ARBA00008773"/>
    </source>
</evidence>
<evidence type="ECO:0000313" key="9">
    <source>
        <dbReference type="EMBL" id="CAH9080853.1"/>
    </source>
</evidence>
<feature type="transmembrane region" description="Helical" evidence="7">
    <location>
        <begin position="495"/>
        <end position="514"/>
    </location>
</feature>
<evidence type="ECO:0000256" key="5">
    <source>
        <dbReference type="ARBA" id="ARBA00023295"/>
    </source>
</evidence>
<dbReference type="InterPro" id="IPR000490">
    <property type="entry name" value="Glyco_hydro_17"/>
</dbReference>
<protein>
    <recommendedName>
        <fullName evidence="8">X8 domain-containing protein</fullName>
    </recommendedName>
</protein>
<evidence type="ECO:0000259" key="8">
    <source>
        <dbReference type="SMART" id="SM00768"/>
    </source>
</evidence>
<evidence type="ECO:0000313" key="10">
    <source>
        <dbReference type="Proteomes" id="UP001152484"/>
    </source>
</evidence>
<evidence type="ECO:0000256" key="2">
    <source>
        <dbReference type="ARBA" id="ARBA00022729"/>
    </source>
</evidence>
<dbReference type="Pfam" id="PF07983">
    <property type="entry name" value="X8"/>
    <property type="match status" value="1"/>
</dbReference>
<dbReference type="InterPro" id="IPR017853">
    <property type="entry name" value="GH"/>
</dbReference>
<keyword evidence="3" id="KW-0378">Hydrolase</keyword>
<dbReference type="Gene3D" id="3.20.20.80">
    <property type="entry name" value="Glycosidases"/>
    <property type="match status" value="1"/>
</dbReference>
<dbReference type="Pfam" id="PF00332">
    <property type="entry name" value="Glyco_hydro_17"/>
    <property type="match status" value="1"/>
</dbReference>
<dbReference type="AlphaFoldDB" id="A0A9P0YZF2"/>
<keyword evidence="2" id="KW-0732">Signal</keyword>
<dbReference type="GO" id="GO:0005975">
    <property type="term" value="P:carbohydrate metabolic process"/>
    <property type="evidence" value="ECO:0007669"/>
    <property type="project" value="InterPro"/>
</dbReference>
<dbReference type="SUPFAM" id="SSF51445">
    <property type="entry name" value="(Trans)glycosidases"/>
    <property type="match status" value="1"/>
</dbReference>
<evidence type="ECO:0000256" key="3">
    <source>
        <dbReference type="ARBA" id="ARBA00022801"/>
    </source>
</evidence>
<keyword evidence="4" id="KW-1015">Disulfide bond</keyword>
<feature type="domain" description="X8" evidence="8">
    <location>
        <begin position="371"/>
        <end position="456"/>
    </location>
</feature>
<dbReference type="OrthoDB" id="888856at2759"/>
<dbReference type="EMBL" id="CAMAPE010000013">
    <property type="protein sequence ID" value="CAH9080853.1"/>
    <property type="molecule type" value="Genomic_DNA"/>
</dbReference>
<comment type="caution">
    <text evidence="9">The sequence shown here is derived from an EMBL/GenBank/DDBJ whole genome shotgun (WGS) entry which is preliminary data.</text>
</comment>
<evidence type="ECO:0000256" key="7">
    <source>
        <dbReference type="SAM" id="Phobius"/>
    </source>
</evidence>
<sequence>MISQSNSCKMTCIWKRLMLFCVLFGDHLMVDCFIGVNWGRSASQNLVPSMVVDLLLQNDIPNLRIYGPKPSILVAFEGSPTAIAVTIMKDFVMRKKWTNVKSMDDMLENLIIPPIQRGVNIQTLIIVHEPFTKVRPILWNITDVFRQTRASLDNHNLKYIRTTTSHFTDVITMTKKPSEADFRADIKGTMMGLLEIINKTNSFFTYNIFPITSVEQYKWPMEFGFMDNKSNFTVVDGAYTYTNAFEFLFDALVVALGKAGYPDMEIQIGQIGWPTDGSKDATVENAERFYRSFIPHIVKNRGTPRRRNISIDVYLNSLGDENQNIIEYGAYQRHFGIYAYDGAPKFSIDISGNGRKVYPTEAKGTVKSPSRWCIFKGDMSNKALVEAQMAAACNMSDCTELLPGASCGRIGYADRVSYAFNALYQIQNQENQAGACDFEGLGALTPIDPSIGECKYPVGILTAETVDGGIQLAENVFNYALNTGISSSASPALNISLEQLFFALPMYIIFLVLITK</sequence>
<comment type="similarity">
    <text evidence="1 6">Belongs to the glycosyl hydrolase 17 family.</text>
</comment>
<keyword evidence="10" id="KW-1185">Reference proteome</keyword>
<dbReference type="SMART" id="SM00768">
    <property type="entry name" value="X8"/>
    <property type="match status" value="1"/>
</dbReference>
<dbReference type="InterPro" id="IPR012946">
    <property type="entry name" value="X8"/>
</dbReference>
<organism evidence="9 10">
    <name type="scientific">Cuscuta europaea</name>
    <name type="common">European dodder</name>
    <dbReference type="NCBI Taxonomy" id="41803"/>
    <lineage>
        <taxon>Eukaryota</taxon>
        <taxon>Viridiplantae</taxon>
        <taxon>Streptophyta</taxon>
        <taxon>Embryophyta</taxon>
        <taxon>Tracheophyta</taxon>
        <taxon>Spermatophyta</taxon>
        <taxon>Magnoliopsida</taxon>
        <taxon>eudicotyledons</taxon>
        <taxon>Gunneridae</taxon>
        <taxon>Pentapetalae</taxon>
        <taxon>asterids</taxon>
        <taxon>lamiids</taxon>
        <taxon>Solanales</taxon>
        <taxon>Convolvulaceae</taxon>
        <taxon>Cuscuteae</taxon>
        <taxon>Cuscuta</taxon>
        <taxon>Cuscuta subgen. Cuscuta</taxon>
    </lineage>
</organism>